<evidence type="ECO:0000313" key="3">
    <source>
        <dbReference type="Proteomes" id="UP001515660"/>
    </source>
</evidence>
<comment type="caution">
    <text evidence="2">The sequence shown here is derived from an EMBL/GenBank/DDBJ whole genome shotgun (WGS) entry which is preliminary data.</text>
</comment>
<gene>
    <name evidence="2" type="ORF">G8O29_16690</name>
</gene>
<proteinExistence type="predicted"/>
<dbReference type="InterPro" id="IPR006157">
    <property type="entry name" value="FolB_dom"/>
</dbReference>
<name>A0ABX0GAP1_9RHOB</name>
<dbReference type="InterPro" id="IPR043133">
    <property type="entry name" value="GTP-CH-I_C/QueF"/>
</dbReference>
<protein>
    <submittedName>
        <fullName evidence="2">Dihydroneopterin aldolase</fullName>
    </submittedName>
</protein>
<keyword evidence="3" id="KW-1185">Reference proteome</keyword>
<dbReference type="Proteomes" id="UP001515660">
    <property type="component" value="Unassembled WGS sequence"/>
</dbReference>
<evidence type="ECO:0000313" key="2">
    <source>
        <dbReference type="EMBL" id="NHB78354.1"/>
    </source>
</evidence>
<accession>A0ABX0GAP1</accession>
<dbReference type="EMBL" id="JAANHS010000021">
    <property type="protein sequence ID" value="NHB78354.1"/>
    <property type="molecule type" value="Genomic_DNA"/>
</dbReference>
<organism evidence="2 3">
    <name type="scientific">Rhodobacter calidifons</name>
    <dbReference type="NCBI Taxonomy" id="2715277"/>
    <lineage>
        <taxon>Bacteria</taxon>
        <taxon>Pseudomonadati</taxon>
        <taxon>Pseudomonadota</taxon>
        <taxon>Alphaproteobacteria</taxon>
        <taxon>Rhodobacterales</taxon>
        <taxon>Rhodobacter group</taxon>
        <taxon>Rhodobacter</taxon>
    </lineage>
</organism>
<sequence>MPSQSYVELKDLQIAVRIGTYGPDDVVPDAHLLDLTLTIAPHLVMVPRDEMALVFDYDPLIRHIDTLARAHHYETQERLVTCIVEACAGYPLIEALDICLRKRPVLSGTGTLGVRLIVDGEAMAALRNAIA</sequence>
<dbReference type="SUPFAM" id="SSF55620">
    <property type="entry name" value="Tetrahydrobiopterin biosynthesis enzymes-like"/>
    <property type="match status" value="1"/>
</dbReference>
<reference evidence="2 3" key="1">
    <citation type="journal article" date="2022" name="Microorganisms">
        <title>Genome Sequence and Characterization of a Xanthorhodopsin-Containing, Aerobic Anoxygenic Phototrophic Rhodobacter Species, Isolated from Mesophilic Conditions at Yellowstone National Park.</title>
        <authorList>
            <person name="Kyndt J.A."/>
            <person name="Robertson S."/>
            <person name="Shoffstall I.B."/>
            <person name="Ramaley R.F."/>
            <person name="Meyer T.E."/>
        </authorList>
    </citation>
    <scope>NUCLEOTIDE SEQUENCE [LARGE SCALE GENOMIC DNA]</scope>
    <source>
        <strain evidence="2 3">M37P</strain>
    </source>
</reference>
<evidence type="ECO:0000259" key="1">
    <source>
        <dbReference type="Pfam" id="PF02152"/>
    </source>
</evidence>
<dbReference type="Gene3D" id="3.30.1130.10">
    <property type="match status" value="1"/>
</dbReference>
<dbReference type="Pfam" id="PF02152">
    <property type="entry name" value="FolB"/>
    <property type="match status" value="1"/>
</dbReference>
<feature type="domain" description="Dihydroneopterin aldolase/epimerase" evidence="1">
    <location>
        <begin position="7"/>
        <end position="114"/>
    </location>
</feature>